<organism evidence="1 2">
    <name type="scientific">Hyalomma asiaticum</name>
    <name type="common">Tick</name>
    <dbReference type="NCBI Taxonomy" id="266040"/>
    <lineage>
        <taxon>Eukaryota</taxon>
        <taxon>Metazoa</taxon>
        <taxon>Ecdysozoa</taxon>
        <taxon>Arthropoda</taxon>
        <taxon>Chelicerata</taxon>
        <taxon>Arachnida</taxon>
        <taxon>Acari</taxon>
        <taxon>Parasitiformes</taxon>
        <taxon>Ixodida</taxon>
        <taxon>Ixodoidea</taxon>
        <taxon>Ixodidae</taxon>
        <taxon>Hyalomminae</taxon>
        <taxon>Hyalomma</taxon>
    </lineage>
</organism>
<evidence type="ECO:0000313" key="2">
    <source>
        <dbReference type="Proteomes" id="UP000821845"/>
    </source>
</evidence>
<accession>A0ACB7SS72</accession>
<dbReference type="EMBL" id="CM023483">
    <property type="protein sequence ID" value="KAH6936912.1"/>
    <property type="molecule type" value="Genomic_DNA"/>
</dbReference>
<name>A0ACB7SS72_HYAAI</name>
<sequence length="292" mass="33789">MNCCAHVLNTVLRNAFDDRYLAQELPDLLEQLQKVKAVVTFLKQSGLTSQLPHGVCQEICTRWNSKLAMIKSVLSQYDAIENLLDSRGNLLLEDVNKTLLTEVAEFLEPFKEASEKLEQDKVVTLPLVLMYYTKLKKHLTADSTDSPEVCQLKSRTLEFLQIKLPIEELHKVATFLWPPFRHLRVLDEQERKGVHDREWRDAAETQPADSELDRYLRDSDSCEDIEKLLELWEAHRRKYRGLSFLAKKVLCIPSTSASSERNFSAAGYVLQDRRTCLKPENLDNLLFLHKNM</sequence>
<dbReference type="Proteomes" id="UP000821845">
    <property type="component" value="Chromosome 3"/>
</dbReference>
<comment type="caution">
    <text evidence="1">The sequence shown here is derived from an EMBL/GenBank/DDBJ whole genome shotgun (WGS) entry which is preliminary data.</text>
</comment>
<keyword evidence="2" id="KW-1185">Reference proteome</keyword>
<proteinExistence type="predicted"/>
<evidence type="ECO:0000313" key="1">
    <source>
        <dbReference type="EMBL" id="KAH6936912.1"/>
    </source>
</evidence>
<gene>
    <name evidence="1" type="ORF">HPB50_024075</name>
</gene>
<reference evidence="1" key="1">
    <citation type="submission" date="2020-05" db="EMBL/GenBank/DDBJ databases">
        <title>Large-scale comparative analyses of tick genomes elucidate their genetic diversity and vector capacities.</title>
        <authorList>
            <person name="Jia N."/>
            <person name="Wang J."/>
            <person name="Shi W."/>
            <person name="Du L."/>
            <person name="Sun Y."/>
            <person name="Zhan W."/>
            <person name="Jiang J."/>
            <person name="Wang Q."/>
            <person name="Zhang B."/>
            <person name="Ji P."/>
            <person name="Sakyi L.B."/>
            <person name="Cui X."/>
            <person name="Yuan T."/>
            <person name="Jiang B."/>
            <person name="Yang W."/>
            <person name="Lam T.T.-Y."/>
            <person name="Chang Q."/>
            <person name="Ding S."/>
            <person name="Wang X."/>
            <person name="Zhu J."/>
            <person name="Ruan X."/>
            <person name="Zhao L."/>
            <person name="Wei J."/>
            <person name="Que T."/>
            <person name="Du C."/>
            <person name="Cheng J."/>
            <person name="Dai P."/>
            <person name="Han X."/>
            <person name="Huang E."/>
            <person name="Gao Y."/>
            <person name="Liu J."/>
            <person name="Shao H."/>
            <person name="Ye R."/>
            <person name="Li L."/>
            <person name="Wei W."/>
            <person name="Wang X."/>
            <person name="Wang C."/>
            <person name="Yang T."/>
            <person name="Huo Q."/>
            <person name="Li W."/>
            <person name="Guo W."/>
            <person name="Chen H."/>
            <person name="Zhou L."/>
            <person name="Ni X."/>
            <person name="Tian J."/>
            <person name="Zhou Y."/>
            <person name="Sheng Y."/>
            <person name="Liu T."/>
            <person name="Pan Y."/>
            <person name="Xia L."/>
            <person name="Li J."/>
            <person name="Zhao F."/>
            <person name="Cao W."/>
        </authorList>
    </citation>
    <scope>NUCLEOTIDE SEQUENCE</scope>
    <source>
        <strain evidence="1">Hyas-2018</strain>
    </source>
</reference>
<protein>
    <submittedName>
        <fullName evidence="1">Uncharacterized protein</fullName>
    </submittedName>
</protein>